<keyword evidence="2" id="KW-1133">Transmembrane helix</keyword>
<evidence type="ECO:0000256" key="1">
    <source>
        <dbReference type="SAM" id="MobiDB-lite"/>
    </source>
</evidence>
<feature type="compositionally biased region" description="Low complexity" evidence="1">
    <location>
        <begin position="13"/>
        <end position="27"/>
    </location>
</feature>
<feature type="compositionally biased region" description="Pro residues" evidence="1">
    <location>
        <begin position="1"/>
        <end position="12"/>
    </location>
</feature>
<evidence type="ECO:0000313" key="5">
    <source>
        <dbReference type="Proteomes" id="UP000321154"/>
    </source>
</evidence>
<feature type="transmembrane region" description="Helical" evidence="2">
    <location>
        <begin position="108"/>
        <end position="129"/>
    </location>
</feature>
<dbReference type="Proteomes" id="UP000522688">
    <property type="component" value="Unassembled WGS sequence"/>
</dbReference>
<reference evidence="3 5" key="1">
    <citation type="submission" date="2019-07" db="EMBL/GenBank/DDBJ databases">
        <title>Whole genome shotgun sequence of Frigoribacterium faeni NBRC 103066.</title>
        <authorList>
            <person name="Hosoyama A."/>
            <person name="Uohara A."/>
            <person name="Ohji S."/>
            <person name="Ichikawa N."/>
        </authorList>
    </citation>
    <scope>NUCLEOTIDE SEQUENCE [LARGE SCALE GENOMIC DNA]</scope>
    <source>
        <strain evidence="3 5">NBRC 103066</strain>
    </source>
</reference>
<feature type="region of interest" description="Disordered" evidence="1">
    <location>
        <begin position="1"/>
        <end position="33"/>
    </location>
</feature>
<dbReference type="PIRSF" id="PIRSF021697">
    <property type="entry name" value="UCP021697"/>
    <property type="match status" value="1"/>
</dbReference>
<evidence type="ECO:0000313" key="4">
    <source>
        <dbReference type="EMBL" id="MBA8812772.1"/>
    </source>
</evidence>
<organism evidence="4 6">
    <name type="scientific">Frigoribacterium faeni</name>
    <dbReference type="NCBI Taxonomy" id="145483"/>
    <lineage>
        <taxon>Bacteria</taxon>
        <taxon>Bacillati</taxon>
        <taxon>Actinomycetota</taxon>
        <taxon>Actinomycetes</taxon>
        <taxon>Micrococcales</taxon>
        <taxon>Microbacteriaceae</taxon>
        <taxon>Frigoribacterium</taxon>
    </lineage>
</organism>
<comment type="caution">
    <text evidence="4">The sequence shown here is derived from an EMBL/GenBank/DDBJ whole genome shotgun (WGS) entry which is preliminary data.</text>
</comment>
<reference evidence="4 6" key="2">
    <citation type="submission" date="2020-07" db="EMBL/GenBank/DDBJ databases">
        <title>Sequencing the genomes of 1000 actinobacteria strains.</title>
        <authorList>
            <person name="Klenk H.-P."/>
        </authorList>
    </citation>
    <scope>NUCLEOTIDE SEQUENCE [LARGE SCALE GENOMIC DNA]</scope>
    <source>
        <strain evidence="4 6">DSM 10309</strain>
    </source>
</reference>
<dbReference type="InterPro" id="IPR016795">
    <property type="entry name" value="UCP021697"/>
</dbReference>
<evidence type="ECO:0000256" key="2">
    <source>
        <dbReference type="SAM" id="Phobius"/>
    </source>
</evidence>
<keyword evidence="5" id="KW-1185">Reference proteome</keyword>
<keyword evidence="2" id="KW-0812">Transmembrane</keyword>
<dbReference type="RefSeq" id="WP_146853063.1">
    <property type="nucleotide sequence ID" value="NZ_BAAAHR010000002.1"/>
</dbReference>
<evidence type="ECO:0000313" key="3">
    <source>
        <dbReference type="EMBL" id="GEK82398.1"/>
    </source>
</evidence>
<sequence length="148" mass="15744">MPDTPRTPPPGPDAAGGAASGPQAWPGRRLGLPEHGPRSIARIGRRVGGIAIDWALAYIVAFAFFQGEGIAITIVFVLIQIVFLITLGGTIGHLALRMRVVPMQGGPLGVWRPIVRTLLVAVVIPAVVWDLDQRGLHDRIAATVLVRV</sequence>
<dbReference type="PANTHER" id="PTHR36115">
    <property type="entry name" value="PROLINE-RICH ANTIGEN HOMOLOG-RELATED"/>
    <property type="match status" value="1"/>
</dbReference>
<evidence type="ECO:0000313" key="6">
    <source>
        <dbReference type="Proteomes" id="UP000522688"/>
    </source>
</evidence>
<feature type="transmembrane region" description="Helical" evidence="2">
    <location>
        <begin position="47"/>
        <end position="65"/>
    </location>
</feature>
<dbReference type="EMBL" id="BJUV01000005">
    <property type="protein sequence ID" value="GEK82398.1"/>
    <property type="molecule type" value="Genomic_DNA"/>
</dbReference>
<dbReference type="AlphaFoldDB" id="A0A7W3PIH5"/>
<accession>A0A7W3PIH5</accession>
<name>A0A7W3PIH5_9MICO</name>
<keyword evidence="2" id="KW-0472">Membrane</keyword>
<protein>
    <submittedName>
        <fullName evidence="4">Putative RDD family membrane protein YckC</fullName>
    </submittedName>
    <submittedName>
        <fullName evidence="3">RDD family protein</fullName>
    </submittedName>
</protein>
<dbReference type="InterPro" id="IPR051791">
    <property type="entry name" value="Pra-immunoreactive"/>
</dbReference>
<proteinExistence type="predicted"/>
<gene>
    <name evidence="4" type="ORF">FB463_000996</name>
    <name evidence="3" type="ORF">FFA01_07070</name>
</gene>
<dbReference type="EMBL" id="JACGWW010000001">
    <property type="protein sequence ID" value="MBA8812772.1"/>
    <property type="molecule type" value="Genomic_DNA"/>
</dbReference>
<dbReference type="PANTHER" id="PTHR36115:SF6">
    <property type="entry name" value="PROLINE-RICH ANTIGEN HOMOLOG"/>
    <property type="match status" value="1"/>
</dbReference>
<feature type="transmembrane region" description="Helical" evidence="2">
    <location>
        <begin position="71"/>
        <end position="96"/>
    </location>
</feature>
<dbReference type="OrthoDB" id="5187110at2"/>
<dbReference type="Proteomes" id="UP000321154">
    <property type="component" value="Unassembled WGS sequence"/>
</dbReference>